<keyword evidence="4" id="KW-0808">Transferase</keyword>
<dbReference type="EMBL" id="RBVX01000001">
    <property type="protein sequence ID" value="RSL35292.1"/>
    <property type="molecule type" value="Genomic_DNA"/>
</dbReference>
<accession>A0A428NA60</accession>
<proteinExistence type="predicted"/>
<dbReference type="PANTHER" id="PTHR11601:SF36">
    <property type="entry name" value="CYSTEINE DESULFURASE NIFS-RELATED"/>
    <property type="match status" value="1"/>
</dbReference>
<reference evidence="4 5" key="1">
    <citation type="submission" date="2018-10" db="EMBL/GenBank/DDBJ databases">
        <title>Draft genome sequence of Bacillus salarius IM0101, isolated from a hypersaline soil in Inner Mongolia, China.</title>
        <authorList>
            <person name="Yamprayoonswat W."/>
            <person name="Boonvisut S."/>
            <person name="Jumpathong W."/>
            <person name="Sittihan S."/>
            <person name="Ruangsuj P."/>
            <person name="Wanthongcharoen S."/>
            <person name="Thongpramul N."/>
            <person name="Pimmason S."/>
            <person name="Yu B."/>
            <person name="Yasawong M."/>
        </authorList>
    </citation>
    <scope>NUCLEOTIDE SEQUENCE [LARGE SCALE GENOMIC DNA]</scope>
    <source>
        <strain evidence="4 5">IM0101</strain>
    </source>
</reference>
<dbReference type="PIRSF" id="PIRSF005572">
    <property type="entry name" value="NifS"/>
    <property type="match status" value="1"/>
</dbReference>
<keyword evidence="5" id="KW-1185">Reference proteome</keyword>
<name>A0A428NA60_9BACI</name>
<dbReference type="InterPro" id="IPR000192">
    <property type="entry name" value="Aminotrans_V_dom"/>
</dbReference>
<evidence type="ECO:0000256" key="2">
    <source>
        <dbReference type="ARBA" id="ARBA00022898"/>
    </source>
</evidence>
<dbReference type="NCBIfam" id="NF002806">
    <property type="entry name" value="PRK02948.1"/>
    <property type="match status" value="1"/>
</dbReference>
<organism evidence="4 5">
    <name type="scientific">Salibacterium salarium</name>
    <dbReference type="NCBI Taxonomy" id="284579"/>
    <lineage>
        <taxon>Bacteria</taxon>
        <taxon>Bacillati</taxon>
        <taxon>Bacillota</taxon>
        <taxon>Bacilli</taxon>
        <taxon>Bacillales</taxon>
        <taxon>Bacillaceae</taxon>
    </lineage>
</organism>
<dbReference type="AlphaFoldDB" id="A0A428NA60"/>
<keyword evidence="4" id="KW-0032">Aminotransferase</keyword>
<dbReference type="InterPro" id="IPR015422">
    <property type="entry name" value="PyrdxlP-dep_Trfase_small"/>
</dbReference>
<dbReference type="Proteomes" id="UP000275076">
    <property type="component" value="Unassembled WGS sequence"/>
</dbReference>
<protein>
    <submittedName>
        <fullName evidence="4">Aminotransferase class V-fold PLP-dependent enzyme</fullName>
    </submittedName>
</protein>
<dbReference type="GO" id="GO:0008483">
    <property type="term" value="F:transaminase activity"/>
    <property type="evidence" value="ECO:0007669"/>
    <property type="project" value="UniProtKB-KW"/>
</dbReference>
<dbReference type="RefSeq" id="WP_125553768.1">
    <property type="nucleotide sequence ID" value="NZ_RBVX01000001.1"/>
</dbReference>
<dbReference type="SUPFAM" id="SSF53383">
    <property type="entry name" value="PLP-dependent transferases"/>
    <property type="match status" value="1"/>
</dbReference>
<sequence length="371" mass="40622">MIYLDHCATTPMSAKALDTYTKTAQSFYGNEQSLHDDGEAASQLLQHCRAKLTTIIHGKSEGIYFTSGGSDSNITALLSLAYGNEDYGKHIITSPLEHPSVYQALNRLNQEGFSVSEVKVKSNGEVCLDSLQQLLRDDTILVTITHASSETGVIQPLKDIGRILEGKNVVFHSDTVQTFAKVPIDITSYQLDAISISAHKLNGPKNCGACYIAPGTNWKGLYSGVTHQQGWKPGTIDIPGVTAFTEAALAFHEHHAETTAYWKRMQQWMLTNLSDDVFSLFGDIDNRLPHHLALRAKGKEGQWIMLECNRNGIAISSGSACKSSDSSPPKSLIAMGHTAEAAHGLFRISFGKDTTYRELEKTVEVLHRITA</sequence>
<dbReference type="OrthoDB" id="9808002at2"/>
<evidence type="ECO:0000313" key="4">
    <source>
        <dbReference type="EMBL" id="RSL35292.1"/>
    </source>
</evidence>
<dbReference type="InterPro" id="IPR015421">
    <property type="entry name" value="PyrdxlP-dep_Trfase_major"/>
</dbReference>
<evidence type="ECO:0000256" key="1">
    <source>
        <dbReference type="ARBA" id="ARBA00001933"/>
    </source>
</evidence>
<comment type="caution">
    <text evidence="4">The sequence shown here is derived from an EMBL/GenBank/DDBJ whole genome shotgun (WGS) entry which is preliminary data.</text>
</comment>
<dbReference type="InterPro" id="IPR015424">
    <property type="entry name" value="PyrdxlP-dep_Trfase"/>
</dbReference>
<feature type="domain" description="Aminotransferase class V" evidence="3">
    <location>
        <begin position="2"/>
        <end position="360"/>
    </location>
</feature>
<comment type="cofactor">
    <cofactor evidence="1">
        <name>pyridoxal 5'-phosphate</name>
        <dbReference type="ChEBI" id="CHEBI:597326"/>
    </cofactor>
</comment>
<dbReference type="Pfam" id="PF00266">
    <property type="entry name" value="Aminotran_5"/>
    <property type="match status" value="1"/>
</dbReference>
<keyword evidence="2" id="KW-0663">Pyridoxal phosphate</keyword>
<dbReference type="Gene3D" id="3.90.1150.10">
    <property type="entry name" value="Aspartate Aminotransferase, domain 1"/>
    <property type="match status" value="1"/>
</dbReference>
<evidence type="ECO:0000313" key="5">
    <source>
        <dbReference type="Proteomes" id="UP000275076"/>
    </source>
</evidence>
<dbReference type="PANTHER" id="PTHR11601">
    <property type="entry name" value="CYSTEINE DESULFURYLASE FAMILY MEMBER"/>
    <property type="match status" value="1"/>
</dbReference>
<dbReference type="Gene3D" id="3.40.640.10">
    <property type="entry name" value="Type I PLP-dependent aspartate aminotransferase-like (Major domain)"/>
    <property type="match status" value="1"/>
</dbReference>
<evidence type="ECO:0000259" key="3">
    <source>
        <dbReference type="Pfam" id="PF00266"/>
    </source>
</evidence>
<dbReference type="InterPro" id="IPR016454">
    <property type="entry name" value="Cysteine_dSase"/>
</dbReference>
<gene>
    <name evidence="4" type="ORF">D7Z54_01635</name>
</gene>